<dbReference type="AlphaFoldDB" id="A0A1T4T023"/>
<name>A0A1T4T023_9HYPH</name>
<feature type="signal peptide" evidence="1">
    <location>
        <begin position="1"/>
        <end position="27"/>
    </location>
</feature>
<feature type="chain" id="PRO_5013182448" description="DUF1849 family protein" evidence="1">
    <location>
        <begin position="28"/>
        <end position="279"/>
    </location>
</feature>
<dbReference type="InterPro" id="IPR015000">
    <property type="entry name" value="EipB-like"/>
</dbReference>
<evidence type="ECO:0000313" key="2">
    <source>
        <dbReference type="EMBL" id="SKA33591.1"/>
    </source>
</evidence>
<dbReference type="EMBL" id="FUXL01000016">
    <property type="protein sequence ID" value="SKA33591.1"/>
    <property type="molecule type" value="Genomic_DNA"/>
</dbReference>
<evidence type="ECO:0000256" key="1">
    <source>
        <dbReference type="SAM" id="SignalP"/>
    </source>
</evidence>
<protein>
    <recommendedName>
        <fullName evidence="4">DUF1849 family protein</fullName>
    </recommendedName>
</protein>
<dbReference type="RefSeq" id="WP_078709845.1">
    <property type="nucleotide sequence ID" value="NZ_FUXL01000016.1"/>
</dbReference>
<evidence type="ECO:0008006" key="4">
    <source>
        <dbReference type="Google" id="ProtNLM"/>
    </source>
</evidence>
<sequence>MPPHRSALVPLAMAVLLPALVPTAASATAALASHRAVYDLSLAARSDELRSAEGRIVMELRNACGDYDLTYRFVARFFEEQEVTLTDQRTTSKERVSGDRFEFETSTLVDGIPQSEVKGTAQNSASATSVKLEKPAEREFELPLSVFPMNHTADLIETAEAGGKVVQVSIFDGDQDAQKKLTSTAIILPAPVATTSDEEDGAKTPKREKVLASLAGLKSWYVDESYYSSESNADGMPIFHSTYRLYQNGVSDDIVLDYGSYALKGSLSRLDYLQPKPCR</sequence>
<dbReference type="STRING" id="1365950.SAMN05428963_11642"/>
<dbReference type="OrthoDB" id="9815514at2"/>
<reference evidence="2 3" key="1">
    <citation type="submission" date="2017-02" db="EMBL/GenBank/DDBJ databases">
        <authorList>
            <person name="Peterson S.W."/>
        </authorList>
    </citation>
    <scope>NUCLEOTIDE SEQUENCE [LARGE SCALE GENOMIC DNA]</scope>
    <source>
        <strain evidence="2 3">USBA 369</strain>
    </source>
</reference>
<dbReference type="Proteomes" id="UP000190135">
    <property type="component" value="Unassembled WGS sequence"/>
</dbReference>
<keyword evidence="3" id="KW-1185">Reference proteome</keyword>
<dbReference type="Pfam" id="PF08904">
    <property type="entry name" value="EipB_like"/>
    <property type="match status" value="1"/>
</dbReference>
<keyword evidence="1" id="KW-0732">Signal</keyword>
<organism evidence="2 3">
    <name type="scientific">Consotaella salsifontis</name>
    <dbReference type="NCBI Taxonomy" id="1365950"/>
    <lineage>
        <taxon>Bacteria</taxon>
        <taxon>Pseudomonadati</taxon>
        <taxon>Pseudomonadota</taxon>
        <taxon>Alphaproteobacteria</taxon>
        <taxon>Hyphomicrobiales</taxon>
        <taxon>Aurantimonadaceae</taxon>
        <taxon>Consotaella</taxon>
    </lineage>
</organism>
<proteinExistence type="predicted"/>
<accession>A0A1T4T023</accession>
<gene>
    <name evidence="2" type="ORF">SAMN05428963_11642</name>
</gene>
<evidence type="ECO:0000313" key="3">
    <source>
        <dbReference type="Proteomes" id="UP000190135"/>
    </source>
</evidence>